<dbReference type="PANTHER" id="PTHR46064:SF1">
    <property type="entry name" value="QUEUINE TRNA-RIBOSYLTRANSFERASE ACCESSORY SUBUNIT 2"/>
    <property type="match status" value="1"/>
</dbReference>
<proteinExistence type="predicted"/>
<evidence type="ECO:0000313" key="2">
    <source>
        <dbReference type="Ensembl" id="ENSOMYP00000086816.2"/>
    </source>
</evidence>
<reference evidence="2" key="3">
    <citation type="submission" date="2025-09" db="UniProtKB">
        <authorList>
            <consortium name="Ensembl"/>
        </authorList>
    </citation>
    <scope>IDENTIFICATION</scope>
</reference>
<dbReference type="PANTHER" id="PTHR46064">
    <property type="entry name" value="QUEUINE TRNA-RIBOSYLTRANSFERASE ACCESSORY SUBUNIT 2"/>
    <property type="match status" value="1"/>
</dbReference>
<evidence type="ECO:0000259" key="1">
    <source>
        <dbReference type="Pfam" id="PF01702"/>
    </source>
</evidence>
<sequence length="287" mass="31883">VSLMSGSKMKLKLSLVVQGCWVGVLTGHGRTALPGGVCCMYTHCCTMPQLTHDTLHTLNNLPSVTQLTLDTLTEHQEVLEDVMHAVMLRLTFTGLHDTVLYCSRHGPVTSGPPGHIINKVRGHVLVLTYPSLFLNQIKLYLSHAPNATGVPLVEICFCLFKTLVCLYVCVRLLHGLGRSDEALACVEVEVEVEVDLFESFFPFQSNALTSRLPCHPALLSRYRDDFSPLVEGCGCYHCRNHKRACLRHLLVTNELLAGVLLMLHNMAHYCASDRLDLLKKRVLQGLV</sequence>
<reference evidence="2" key="2">
    <citation type="submission" date="2025-08" db="UniProtKB">
        <authorList>
            <consortium name="Ensembl"/>
        </authorList>
    </citation>
    <scope>IDENTIFICATION</scope>
</reference>
<accession>A0A8C7TW47</accession>
<dbReference type="Pfam" id="PF01702">
    <property type="entry name" value="TGT"/>
    <property type="match status" value="1"/>
</dbReference>
<dbReference type="GO" id="GO:0006400">
    <property type="term" value="P:tRNA modification"/>
    <property type="evidence" value="ECO:0007669"/>
    <property type="project" value="InterPro"/>
</dbReference>
<feature type="domain" description="tRNA-guanine(15) transglycosylase-like" evidence="1">
    <location>
        <begin position="171"/>
        <end position="270"/>
    </location>
</feature>
<dbReference type="SUPFAM" id="SSF51713">
    <property type="entry name" value="tRNA-guanine transglycosylase"/>
    <property type="match status" value="1"/>
</dbReference>
<dbReference type="Gene3D" id="3.20.20.105">
    <property type="entry name" value="Queuine tRNA-ribosyltransferase-like"/>
    <property type="match status" value="1"/>
</dbReference>
<dbReference type="InterPro" id="IPR002616">
    <property type="entry name" value="tRNA_ribo_trans-like"/>
</dbReference>
<dbReference type="GeneTree" id="ENSGT01010000229730"/>
<reference evidence="2" key="1">
    <citation type="submission" date="2020-07" db="EMBL/GenBank/DDBJ databases">
        <title>A long reads based de novo assembly of the rainbow trout Arlee double haploid line genome.</title>
        <authorList>
            <person name="Gao G."/>
            <person name="Palti Y."/>
        </authorList>
    </citation>
    <scope>NUCLEOTIDE SEQUENCE [LARGE SCALE GENOMIC DNA]</scope>
</reference>
<dbReference type="AlphaFoldDB" id="A0A8C7TW47"/>
<dbReference type="Ensembl" id="ENSOMYT00000094595.2">
    <property type="protein sequence ID" value="ENSOMYP00000086816.2"/>
    <property type="gene ID" value="ENSOMYG00000040187.2"/>
</dbReference>
<protein>
    <recommendedName>
        <fullName evidence="1">tRNA-guanine(15) transglycosylase-like domain-containing protein</fullName>
    </recommendedName>
</protein>
<name>A0A8C7TW47_ONCMY</name>
<dbReference type="InterPro" id="IPR050852">
    <property type="entry name" value="Queuine_tRNA-ribosyltrfase"/>
</dbReference>
<organism evidence="2 3">
    <name type="scientific">Oncorhynchus mykiss</name>
    <name type="common">Rainbow trout</name>
    <name type="synonym">Salmo gairdneri</name>
    <dbReference type="NCBI Taxonomy" id="8022"/>
    <lineage>
        <taxon>Eukaryota</taxon>
        <taxon>Metazoa</taxon>
        <taxon>Chordata</taxon>
        <taxon>Craniata</taxon>
        <taxon>Vertebrata</taxon>
        <taxon>Euteleostomi</taxon>
        <taxon>Actinopterygii</taxon>
        <taxon>Neopterygii</taxon>
        <taxon>Teleostei</taxon>
        <taxon>Protacanthopterygii</taxon>
        <taxon>Salmoniformes</taxon>
        <taxon>Salmonidae</taxon>
        <taxon>Salmoninae</taxon>
        <taxon>Oncorhynchus</taxon>
    </lineage>
</organism>
<evidence type="ECO:0000313" key="3">
    <source>
        <dbReference type="Proteomes" id="UP000694395"/>
    </source>
</evidence>
<dbReference type="Proteomes" id="UP000694395">
    <property type="component" value="Chromosome 11"/>
</dbReference>
<dbReference type="InterPro" id="IPR036511">
    <property type="entry name" value="TGT-like_sf"/>
</dbReference>
<keyword evidence="3" id="KW-1185">Reference proteome</keyword>